<feature type="transmembrane region" description="Helical" evidence="1">
    <location>
        <begin position="283"/>
        <end position="304"/>
    </location>
</feature>
<organism evidence="2 3">
    <name type="scientific">Ephemerocybe angulata</name>
    <dbReference type="NCBI Taxonomy" id="980116"/>
    <lineage>
        <taxon>Eukaryota</taxon>
        <taxon>Fungi</taxon>
        <taxon>Dikarya</taxon>
        <taxon>Basidiomycota</taxon>
        <taxon>Agaricomycotina</taxon>
        <taxon>Agaricomycetes</taxon>
        <taxon>Agaricomycetidae</taxon>
        <taxon>Agaricales</taxon>
        <taxon>Agaricineae</taxon>
        <taxon>Psathyrellaceae</taxon>
        <taxon>Ephemerocybe</taxon>
    </lineage>
</organism>
<gene>
    <name evidence="2" type="ORF">D9611_010691</name>
</gene>
<protein>
    <submittedName>
        <fullName evidence="2">Uncharacterized protein</fullName>
    </submittedName>
</protein>
<evidence type="ECO:0000313" key="3">
    <source>
        <dbReference type="Proteomes" id="UP000541558"/>
    </source>
</evidence>
<feature type="transmembrane region" description="Helical" evidence="1">
    <location>
        <begin position="234"/>
        <end position="250"/>
    </location>
</feature>
<keyword evidence="1" id="KW-0812">Transmembrane</keyword>
<dbReference type="Proteomes" id="UP000541558">
    <property type="component" value="Unassembled WGS sequence"/>
</dbReference>
<name>A0A8H5BC39_9AGAR</name>
<reference evidence="2 3" key="1">
    <citation type="journal article" date="2020" name="ISME J.">
        <title>Uncovering the hidden diversity of litter-decomposition mechanisms in mushroom-forming fungi.</title>
        <authorList>
            <person name="Floudas D."/>
            <person name="Bentzer J."/>
            <person name="Ahren D."/>
            <person name="Johansson T."/>
            <person name="Persson P."/>
            <person name="Tunlid A."/>
        </authorList>
    </citation>
    <scope>NUCLEOTIDE SEQUENCE [LARGE SCALE GENOMIC DNA]</scope>
    <source>
        <strain evidence="2 3">CBS 175.51</strain>
    </source>
</reference>
<evidence type="ECO:0000313" key="2">
    <source>
        <dbReference type="EMBL" id="KAF5320481.1"/>
    </source>
</evidence>
<keyword evidence="1" id="KW-0472">Membrane</keyword>
<sequence>MPGVSETIPLLIFPVLTAVSAFLFFDLLPAFAPGLHRQCTPPSQLQNVPRTGFEAVDEPLCFAISFFHVALEDRDARRFLVYLLGTSVPYIVLPLLVAFENAQKRSGRVGHGVVAGWARRALTYPAVWFSLTQVATLGVTMTVYALALSLASPSSTARGTGTQPSTSLDIVGIAISLVLGAALPSYALLQCEDPRVTAVWQLFPLYIAAISYIWRRAHRSFVTAQPNTNSRPPIHILLASCILTSAYFHISTLSSEIASFDIPSIIEFFNPTLRRLESLPSSVNTFLQLDFILSFASLYLVYLIDSLASGALGRVLGLIVVGGAGSLVLGPSAVLVGVRLYDEIMKA</sequence>
<dbReference type="AlphaFoldDB" id="A0A8H5BC39"/>
<comment type="caution">
    <text evidence="2">The sequence shown here is derived from an EMBL/GenBank/DDBJ whole genome shotgun (WGS) entry which is preliminary data.</text>
</comment>
<keyword evidence="3" id="KW-1185">Reference proteome</keyword>
<dbReference type="OrthoDB" id="72269at2759"/>
<feature type="transmembrane region" description="Helical" evidence="1">
    <location>
        <begin position="7"/>
        <end position="25"/>
    </location>
</feature>
<dbReference type="EMBL" id="JAACJK010000169">
    <property type="protein sequence ID" value="KAF5320481.1"/>
    <property type="molecule type" value="Genomic_DNA"/>
</dbReference>
<feature type="transmembrane region" description="Helical" evidence="1">
    <location>
        <begin position="79"/>
        <end position="99"/>
    </location>
</feature>
<feature type="transmembrane region" description="Helical" evidence="1">
    <location>
        <begin position="316"/>
        <end position="341"/>
    </location>
</feature>
<accession>A0A8H5BC39</accession>
<keyword evidence="1" id="KW-1133">Transmembrane helix</keyword>
<feature type="transmembrane region" description="Helical" evidence="1">
    <location>
        <begin position="170"/>
        <end position="189"/>
    </location>
</feature>
<evidence type="ECO:0000256" key="1">
    <source>
        <dbReference type="SAM" id="Phobius"/>
    </source>
</evidence>
<feature type="transmembrane region" description="Helical" evidence="1">
    <location>
        <begin position="126"/>
        <end position="150"/>
    </location>
</feature>
<feature type="transmembrane region" description="Helical" evidence="1">
    <location>
        <begin position="196"/>
        <end position="214"/>
    </location>
</feature>
<proteinExistence type="predicted"/>